<keyword evidence="2" id="KW-1185">Reference proteome</keyword>
<dbReference type="OrthoDB" id="7350029at2"/>
<sequence>MVKSLIVLVLGILLLGGAAFGGWHIYNTYLVPQEGAEPKKVEPPPKPPTAFVRLAPIIMPVIGNTRVEQIVTVVVAMEVVVEKQPMVQANQIRMNDAFRTALYGGLDDKSIMKGALFSIPAAKEKLMEAAAKVMGPGVIVDVLVQAVVQRNL</sequence>
<dbReference type="Proteomes" id="UP000277007">
    <property type="component" value="Unassembled WGS sequence"/>
</dbReference>
<organism evidence="1 2">
    <name type="scientific">Azospirillum griseum</name>
    <dbReference type="NCBI Taxonomy" id="2496639"/>
    <lineage>
        <taxon>Bacteria</taxon>
        <taxon>Pseudomonadati</taxon>
        <taxon>Pseudomonadota</taxon>
        <taxon>Alphaproteobacteria</taxon>
        <taxon>Rhodospirillales</taxon>
        <taxon>Azospirillaceae</taxon>
        <taxon>Azospirillum</taxon>
    </lineage>
</organism>
<dbReference type="EMBL" id="RXMA01000001">
    <property type="protein sequence ID" value="RTR24234.1"/>
    <property type="molecule type" value="Genomic_DNA"/>
</dbReference>
<reference evidence="1 2" key="1">
    <citation type="submission" date="2018-12" db="EMBL/GenBank/DDBJ databases">
        <authorList>
            <person name="Yang Y."/>
        </authorList>
    </citation>
    <scope>NUCLEOTIDE SEQUENCE [LARGE SCALE GENOMIC DNA]</scope>
    <source>
        <strain evidence="1 2">L-25-5w-1</strain>
    </source>
</reference>
<accession>A0A3S0I0G2</accession>
<evidence type="ECO:0008006" key="3">
    <source>
        <dbReference type="Google" id="ProtNLM"/>
    </source>
</evidence>
<name>A0A3S0I0G2_9PROT</name>
<dbReference type="RefSeq" id="WP_126610987.1">
    <property type="nucleotide sequence ID" value="NZ_JBHUCY010000064.1"/>
</dbReference>
<proteinExistence type="predicted"/>
<protein>
    <recommendedName>
        <fullName evidence="3">Flagellar basal body-associated protein FliL</fullName>
    </recommendedName>
</protein>
<evidence type="ECO:0000313" key="1">
    <source>
        <dbReference type="EMBL" id="RTR24234.1"/>
    </source>
</evidence>
<evidence type="ECO:0000313" key="2">
    <source>
        <dbReference type="Proteomes" id="UP000277007"/>
    </source>
</evidence>
<dbReference type="AlphaFoldDB" id="A0A3S0I0G2"/>
<comment type="caution">
    <text evidence="1">The sequence shown here is derived from an EMBL/GenBank/DDBJ whole genome shotgun (WGS) entry which is preliminary data.</text>
</comment>
<gene>
    <name evidence="1" type="ORF">EJ903_00135</name>
</gene>